<feature type="compositionally biased region" description="Basic residues" evidence="3">
    <location>
        <begin position="175"/>
        <end position="195"/>
    </location>
</feature>
<dbReference type="Gene3D" id="1.10.20.10">
    <property type="entry name" value="Histone, subunit A"/>
    <property type="match status" value="1"/>
</dbReference>
<dbReference type="CDD" id="cd22906">
    <property type="entry name" value="HFD_DRAP1"/>
    <property type="match status" value="1"/>
</dbReference>
<feature type="domain" description="Transcription factor CBF/NF-Y/archaeal histone" evidence="4">
    <location>
        <begin position="8"/>
        <end position="71"/>
    </location>
</feature>
<name>A0A9W7XL77_9FUNG</name>
<evidence type="ECO:0000313" key="6">
    <source>
        <dbReference type="Proteomes" id="UP001145021"/>
    </source>
</evidence>
<dbReference type="InterPro" id="IPR003958">
    <property type="entry name" value="CBFA_NFYB_domain"/>
</dbReference>
<dbReference type="GO" id="GO:0001046">
    <property type="term" value="F:core promoter sequence-specific DNA binding"/>
    <property type="evidence" value="ECO:0007669"/>
    <property type="project" value="TreeGrafter"/>
</dbReference>
<evidence type="ECO:0000259" key="4">
    <source>
        <dbReference type="Pfam" id="PF00808"/>
    </source>
</evidence>
<dbReference type="AlphaFoldDB" id="A0A9W7XL77"/>
<dbReference type="GO" id="GO:0016251">
    <property type="term" value="F:RNA polymerase II general transcription initiation factor activity"/>
    <property type="evidence" value="ECO:0007669"/>
    <property type="project" value="TreeGrafter"/>
</dbReference>
<evidence type="ECO:0000256" key="1">
    <source>
        <dbReference type="ARBA" id="ARBA00004123"/>
    </source>
</evidence>
<feature type="region of interest" description="Disordered" evidence="3">
    <location>
        <begin position="142"/>
        <end position="208"/>
    </location>
</feature>
<dbReference type="Pfam" id="PF00808">
    <property type="entry name" value="CBFD_NFYB_HMF"/>
    <property type="match status" value="1"/>
</dbReference>
<keyword evidence="6" id="KW-1185">Reference proteome</keyword>
<dbReference type="SUPFAM" id="SSF47113">
    <property type="entry name" value="Histone-fold"/>
    <property type="match status" value="1"/>
</dbReference>
<comment type="caution">
    <text evidence="5">The sequence shown here is derived from an EMBL/GenBank/DDBJ whole genome shotgun (WGS) entry which is preliminary data.</text>
</comment>
<feature type="compositionally biased region" description="Polar residues" evidence="3">
    <location>
        <begin position="197"/>
        <end position="208"/>
    </location>
</feature>
<evidence type="ECO:0000256" key="3">
    <source>
        <dbReference type="SAM" id="MobiDB-lite"/>
    </source>
</evidence>
<accession>A0A9W7XL77</accession>
<sequence>MRKKDKTKFPVARIKKIMQMDEEVGKMAQATPVLISKSLELFMQSIVDDVAKHARACNARKITTTHLKRCVESTECYDFLKDIVENVVDDGDGGGPEVCISKVAEYDSANAAAESQVKGDVLGGGGGGAPLSMILLDVPQSADSTVGNGGSASEQSMDADDNGNDPSFMPGRGIASKRGRGRGGTRGRGRGRGRAKNSMQNGSDQSSE</sequence>
<dbReference type="Proteomes" id="UP001145021">
    <property type="component" value="Unassembled WGS sequence"/>
</dbReference>
<evidence type="ECO:0000256" key="2">
    <source>
        <dbReference type="ARBA" id="ARBA00023242"/>
    </source>
</evidence>
<proteinExistence type="predicted"/>
<dbReference type="GO" id="GO:0017054">
    <property type="term" value="C:negative cofactor 2 complex"/>
    <property type="evidence" value="ECO:0007669"/>
    <property type="project" value="TreeGrafter"/>
</dbReference>
<gene>
    <name evidence="5" type="ORF">LPJ64_001476</name>
</gene>
<keyword evidence="2" id="KW-0539">Nucleus</keyword>
<feature type="compositionally biased region" description="Polar residues" evidence="3">
    <location>
        <begin position="142"/>
        <end position="156"/>
    </location>
</feature>
<dbReference type="InterPro" id="IPR009072">
    <property type="entry name" value="Histone-fold"/>
</dbReference>
<evidence type="ECO:0000313" key="5">
    <source>
        <dbReference type="EMBL" id="KAJ1647081.1"/>
    </source>
</evidence>
<dbReference type="PANTHER" id="PTHR10252">
    <property type="entry name" value="HISTONE-LIKE TRANSCRIPTION FACTOR CCAAT-RELATED"/>
    <property type="match status" value="1"/>
</dbReference>
<dbReference type="GO" id="GO:0046982">
    <property type="term" value="F:protein heterodimerization activity"/>
    <property type="evidence" value="ECO:0007669"/>
    <property type="project" value="InterPro"/>
</dbReference>
<comment type="subcellular location">
    <subcellularLocation>
        <location evidence="1">Nucleus</location>
    </subcellularLocation>
</comment>
<dbReference type="EMBL" id="JANBOH010000039">
    <property type="protein sequence ID" value="KAJ1647081.1"/>
    <property type="molecule type" value="Genomic_DNA"/>
</dbReference>
<dbReference type="PANTHER" id="PTHR10252:SF5">
    <property type="entry name" value="DR1-ASSOCIATED COREPRESSOR"/>
    <property type="match status" value="1"/>
</dbReference>
<organism evidence="5 6">
    <name type="scientific">Coemansia asiatica</name>
    <dbReference type="NCBI Taxonomy" id="1052880"/>
    <lineage>
        <taxon>Eukaryota</taxon>
        <taxon>Fungi</taxon>
        <taxon>Fungi incertae sedis</taxon>
        <taxon>Zoopagomycota</taxon>
        <taxon>Kickxellomycotina</taxon>
        <taxon>Kickxellomycetes</taxon>
        <taxon>Kickxellales</taxon>
        <taxon>Kickxellaceae</taxon>
        <taxon>Coemansia</taxon>
    </lineage>
</organism>
<reference evidence="5" key="1">
    <citation type="submission" date="2022-07" db="EMBL/GenBank/DDBJ databases">
        <title>Phylogenomic reconstructions and comparative analyses of Kickxellomycotina fungi.</title>
        <authorList>
            <person name="Reynolds N.K."/>
            <person name="Stajich J.E."/>
            <person name="Barry K."/>
            <person name="Grigoriev I.V."/>
            <person name="Crous P."/>
            <person name="Smith M.E."/>
        </authorList>
    </citation>
    <scope>NUCLEOTIDE SEQUENCE</scope>
    <source>
        <strain evidence="5">NBRC 105413</strain>
    </source>
</reference>
<dbReference type="InterPro" id="IPR050568">
    <property type="entry name" value="Transcr_DNA_Rep_Reg"/>
</dbReference>
<protein>
    <recommendedName>
        <fullName evidence="4">Transcription factor CBF/NF-Y/archaeal histone domain-containing protein</fullName>
    </recommendedName>
</protein>